<dbReference type="GO" id="GO:0043715">
    <property type="term" value="F:2,3-diketo-5-methylthiopentyl-1-phosphate enolase activity"/>
    <property type="evidence" value="ECO:0007669"/>
    <property type="project" value="UniProtKB-UniRule"/>
</dbReference>
<evidence type="ECO:0000313" key="5">
    <source>
        <dbReference type="EMBL" id="TKD07928.1"/>
    </source>
</evidence>
<dbReference type="Pfam" id="PF00702">
    <property type="entry name" value="Hydrolase"/>
    <property type="match status" value="1"/>
</dbReference>
<dbReference type="HAMAP" id="MF_01681">
    <property type="entry name" value="Salvage_MtnC"/>
    <property type="match status" value="1"/>
</dbReference>
<evidence type="ECO:0000313" key="6">
    <source>
        <dbReference type="Proteomes" id="UP000309215"/>
    </source>
</evidence>
<keyword evidence="1 4" id="KW-0028">Amino-acid biosynthesis</keyword>
<keyword evidence="3 4" id="KW-0486">Methionine biosynthesis</keyword>
<dbReference type="GO" id="GO:0043716">
    <property type="term" value="F:2-hydroxy-3-keto-5-methylthiopentenyl-1-phosphate phosphatase activity"/>
    <property type="evidence" value="ECO:0007669"/>
    <property type="project" value="UniProtKB-UniRule"/>
</dbReference>
<accession>A0A4U1JCC5</accession>
<dbReference type="PANTHER" id="PTHR20371">
    <property type="entry name" value="ENOLASE-PHOSPHATASE E1"/>
    <property type="match status" value="1"/>
</dbReference>
<dbReference type="PRINTS" id="PR00413">
    <property type="entry name" value="HADHALOGNASE"/>
</dbReference>
<keyword evidence="6" id="KW-1185">Reference proteome</keyword>
<dbReference type="SFLD" id="SFLDG01133">
    <property type="entry name" value="C1.5.4:_Enolase-phosphatase_Li"/>
    <property type="match status" value="1"/>
</dbReference>
<dbReference type="RefSeq" id="WP_136930015.1">
    <property type="nucleotide sequence ID" value="NZ_SSMQ01000015.1"/>
</dbReference>
<proteinExistence type="inferred from homology"/>
<evidence type="ECO:0000256" key="4">
    <source>
        <dbReference type="HAMAP-Rule" id="MF_01681"/>
    </source>
</evidence>
<dbReference type="InterPro" id="IPR006439">
    <property type="entry name" value="HAD-SF_hydro_IA"/>
</dbReference>
<dbReference type="SFLD" id="SFLDF00044">
    <property type="entry name" value="enolase-phosphatase"/>
    <property type="match status" value="1"/>
</dbReference>
<gene>
    <name evidence="4 5" type="primary">mtnC</name>
    <name evidence="5" type="ORF">E8A74_16730</name>
</gene>
<comment type="subunit">
    <text evidence="4">Monomer.</text>
</comment>
<dbReference type="GO" id="GO:0043874">
    <property type="term" value="F:acireductone synthase activity"/>
    <property type="evidence" value="ECO:0007669"/>
    <property type="project" value="UniProtKB-EC"/>
</dbReference>
<keyword evidence="4" id="KW-0460">Magnesium</keyword>
<reference evidence="5 6" key="1">
    <citation type="submission" date="2019-04" db="EMBL/GenBank/DDBJ databases">
        <authorList>
            <person name="Li Y."/>
            <person name="Wang J."/>
        </authorList>
    </citation>
    <scope>NUCLEOTIDE SEQUENCE [LARGE SCALE GENOMIC DNA]</scope>
    <source>
        <strain evidence="5 6">DSM 14668</strain>
    </source>
</reference>
<comment type="similarity">
    <text evidence="4">Belongs to the HAD-like hydrolase superfamily. MasA/MtnC family.</text>
</comment>
<dbReference type="InterPro" id="IPR023214">
    <property type="entry name" value="HAD_sf"/>
</dbReference>
<comment type="cofactor">
    <cofactor evidence="4">
        <name>Mg(2+)</name>
        <dbReference type="ChEBI" id="CHEBI:18420"/>
    </cofactor>
    <text evidence="4">Binds 1 Mg(2+) ion per subunit.</text>
</comment>
<comment type="pathway">
    <text evidence="4">Amino-acid biosynthesis; L-methionine biosynthesis via salvage pathway; L-methionine from S-methyl-5-thio-alpha-D-ribose 1-phosphate: step 4/6.</text>
</comment>
<dbReference type="CDD" id="cd01629">
    <property type="entry name" value="HAD_EP"/>
    <property type="match status" value="1"/>
</dbReference>
<dbReference type="UniPathway" id="UPA00904">
    <property type="reaction ID" value="UER00876"/>
</dbReference>
<dbReference type="SFLD" id="SFLDS00003">
    <property type="entry name" value="Haloacid_Dehalogenase"/>
    <property type="match status" value="1"/>
</dbReference>
<dbReference type="EMBL" id="SSMQ01000015">
    <property type="protein sequence ID" value="TKD07928.1"/>
    <property type="molecule type" value="Genomic_DNA"/>
</dbReference>
<comment type="pathway">
    <text evidence="4">Amino-acid biosynthesis; L-methionine biosynthesis via salvage pathway; L-methionine from S-methyl-5-thio-alpha-D-ribose 1-phosphate: step 3/6.</text>
</comment>
<comment type="catalytic activity">
    <reaction evidence="4">
        <text>5-methylsulfanyl-2,3-dioxopentyl phosphate + H2O = 1,2-dihydroxy-5-(methylsulfanyl)pent-1-en-3-one + phosphate</text>
        <dbReference type="Rhea" id="RHEA:21700"/>
        <dbReference type="ChEBI" id="CHEBI:15377"/>
        <dbReference type="ChEBI" id="CHEBI:43474"/>
        <dbReference type="ChEBI" id="CHEBI:49252"/>
        <dbReference type="ChEBI" id="CHEBI:58828"/>
        <dbReference type="EC" id="3.1.3.77"/>
    </reaction>
</comment>
<dbReference type="NCBIfam" id="TIGR01691">
    <property type="entry name" value="enolase-ppase"/>
    <property type="match status" value="1"/>
</dbReference>
<comment type="function">
    <text evidence="4">Bifunctional enzyme that catalyzes the enolization of 2,3-diketo-5-methylthiopentyl-1-phosphate (DK-MTP-1-P) into the intermediate 2-hydroxy-3-keto-5-methylthiopentenyl-1-phosphate (HK-MTPenyl-1-P), which is then dephosphorylated to form the acireductone 1,2-dihydroxy-3-keto-5-methylthiopentene (DHK-MTPene).</text>
</comment>
<sequence length="232" mass="24769">MVKRIVTDIEGTTTSISFVTSTLFAHARASLVSFVRAHAGEARVVAALDAARTEAGEPGLSDAAVISLWLRWIDEDRKATSLKAIQGMIWEEGYHAGAYRSHVYPDVPGALARWKAQGIGLAVFSSGSVLAQRLLFGHTIEGDLAGFFDGWFDTTTGKKADPASYARITAALEVAPHEVLFLSDVKAELDAARAAGLLRVGLARDGAPPLVDHPTARSFDDIVIEGDSVLVR</sequence>
<evidence type="ECO:0000256" key="3">
    <source>
        <dbReference type="ARBA" id="ARBA00023167"/>
    </source>
</evidence>
<dbReference type="Proteomes" id="UP000309215">
    <property type="component" value="Unassembled WGS sequence"/>
</dbReference>
<dbReference type="PANTHER" id="PTHR20371:SF1">
    <property type="entry name" value="ENOLASE-PHOSPHATASE E1"/>
    <property type="match status" value="1"/>
</dbReference>
<dbReference type="Gene3D" id="3.40.50.1000">
    <property type="entry name" value="HAD superfamily/HAD-like"/>
    <property type="match status" value="1"/>
</dbReference>
<keyword evidence="4" id="KW-0479">Metal-binding</keyword>
<organism evidence="5 6">
    <name type="scientific">Polyangium fumosum</name>
    <dbReference type="NCBI Taxonomy" id="889272"/>
    <lineage>
        <taxon>Bacteria</taxon>
        <taxon>Pseudomonadati</taxon>
        <taxon>Myxococcota</taxon>
        <taxon>Polyangia</taxon>
        <taxon>Polyangiales</taxon>
        <taxon>Polyangiaceae</taxon>
        <taxon>Polyangium</taxon>
    </lineage>
</organism>
<dbReference type="SUPFAM" id="SSF56784">
    <property type="entry name" value="HAD-like"/>
    <property type="match status" value="1"/>
</dbReference>
<dbReference type="EC" id="3.1.3.77" evidence="4"/>
<protein>
    <recommendedName>
        <fullName evidence="4">Enolase-phosphatase E1</fullName>
        <ecNumber evidence="4">3.1.3.77</ecNumber>
    </recommendedName>
    <alternativeName>
        <fullName evidence="4">2,3-diketo-5-methylthio-1-phosphopentane phosphatase</fullName>
    </alternativeName>
</protein>
<dbReference type="GO" id="GO:0019509">
    <property type="term" value="P:L-methionine salvage from methylthioadenosine"/>
    <property type="evidence" value="ECO:0007669"/>
    <property type="project" value="UniProtKB-UniRule"/>
</dbReference>
<evidence type="ECO:0000256" key="2">
    <source>
        <dbReference type="ARBA" id="ARBA00022801"/>
    </source>
</evidence>
<keyword evidence="2 4" id="KW-0378">Hydrolase</keyword>
<dbReference type="AlphaFoldDB" id="A0A4U1JCC5"/>
<comment type="caution">
    <text evidence="5">The sequence shown here is derived from an EMBL/GenBank/DDBJ whole genome shotgun (WGS) entry which is preliminary data.</text>
</comment>
<dbReference type="InterPro" id="IPR036412">
    <property type="entry name" value="HAD-like_sf"/>
</dbReference>
<dbReference type="Gene3D" id="1.10.720.60">
    <property type="match status" value="1"/>
</dbReference>
<evidence type="ECO:0000256" key="1">
    <source>
        <dbReference type="ARBA" id="ARBA00022605"/>
    </source>
</evidence>
<name>A0A4U1JCC5_9BACT</name>
<dbReference type="InterPro" id="IPR023943">
    <property type="entry name" value="Enolase-ppase_E1"/>
</dbReference>
<dbReference type="SFLD" id="SFLDG01129">
    <property type="entry name" value="C1.5:_HAD__Beta-PGM__Phosphata"/>
    <property type="match status" value="1"/>
</dbReference>
<dbReference type="GO" id="GO:0000287">
    <property type="term" value="F:magnesium ion binding"/>
    <property type="evidence" value="ECO:0007669"/>
    <property type="project" value="UniProtKB-UniRule"/>
</dbReference>
<dbReference type="OrthoDB" id="9797416at2"/>